<evidence type="ECO:0000259" key="2">
    <source>
        <dbReference type="Pfam" id="PF07883"/>
    </source>
</evidence>
<dbReference type="RefSeq" id="WP_108916593.1">
    <property type="nucleotide sequence ID" value="NZ_BGJY01000003.1"/>
</dbReference>
<dbReference type="AlphaFoldDB" id="A0A2U1SSB8"/>
<keyword evidence="1" id="KW-0732">Signal</keyword>
<feature type="chain" id="PRO_5015749460" evidence="1">
    <location>
        <begin position="19"/>
        <end position="148"/>
    </location>
</feature>
<dbReference type="Gene3D" id="2.60.120.10">
    <property type="entry name" value="Jelly Rolls"/>
    <property type="match status" value="1"/>
</dbReference>
<dbReference type="CDD" id="cd06989">
    <property type="entry name" value="cupin_DRT102"/>
    <property type="match status" value="1"/>
</dbReference>
<dbReference type="InterPro" id="IPR011051">
    <property type="entry name" value="RmlC_Cupin_sf"/>
</dbReference>
<evidence type="ECO:0000256" key="1">
    <source>
        <dbReference type="SAM" id="SignalP"/>
    </source>
</evidence>
<dbReference type="InterPro" id="IPR013096">
    <property type="entry name" value="Cupin_2"/>
</dbReference>
<reference evidence="3 4" key="1">
    <citation type="journal article" date="2018" name="Appl. Microbiol. Biotechnol.">
        <title>Co-cultivation of the strictly anaerobic methanogen Methanosarcina barkeri with aerobic methanotrophs in an oxygen-limited membrane bioreactor.</title>
        <authorList>
            <person name="In 't Zandt M.H."/>
            <person name="van den Bosch T.J.M."/>
            <person name="Rijkers R."/>
            <person name="van Kessel M.A.H.J."/>
            <person name="Jetten M.S.M."/>
            <person name="Welte C.U."/>
        </authorList>
    </citation>
    <scope>NUCLEOTIDE SEQUENCE [LARGE SCALE GENOMIC DNA]</scope>
    <source>
        <strain evidence="3 4">DSM 17706</strain>
    </source>
</reference>
<feature type="domain" description="Cupin type-2" evidence="2">
    <location>
        <begin position="61"/>
        <end position="118"/>
    </location>
</feature>
<sequence length="148" mass="15053">MRILLVASLALCAGAALADGPPPAVLQSELKYAPVPIFSGVVAAPVSGTATQPGALYALSVKYAAGAKSLPHTHPDARLVTVISGRFHAGVGGEFDEKSLRVLGPGDSIVVPAETVHFGWAKDGEVLLLETGVGPSGASLWPKPAPQR</sequence>
<proteinExistence type="predicted"/>
<dbReference type="Pfam" id="PF07883">
    <property type="entry name" value="Cupin_2"/>
    <property type="match status" value="1"/>
</dbReference>
<dbReference type="SUPFAM" id="SSF51182">
    <property type="entry name" value="RmlC-like cupins"/>
    <property type="match status" value="1"/>
</dbReference>
<protein>
    <submittedName>
        <fullName evidence="3">Cupin domain-containing protein</fullName>
    </submittedName>
</protein>
<dbReference type="Proteomes" id="UP000245137">
    <property type="component" value="Unassembled WGS sequence"/>
</dbReference>
<evidence type="ECO:0000313" key="4">
    <source>
        <dbReference type="Proteomes" id="UP000245137"/>
    </source>
</evidence>
<name>A0A2U1SSB8_METSR</name>
<gene>
    <name evidence="3" type="ORF">C5689_07160</name>
</gene>
<organism evidence="3 4">
    <name type="scientific">Methylosinus sporium</name>
    <dbReference type="NCBI Taxonomy" id="428"/>
    <lineage>
        <taxon>Bacteria</taxon>
        <taxon>Pseudomonadati</taxon>
        <taxon>Pseudomonadota</taxon>
        <taxon>Alphaproteobacteria</taxon>
        <taxon>Hyphomicrobiales</taxon>
        <taxon>Methylocystaceae</taxon>
        <taxon>Methylosinus</taxon>
    </lineage>
</organism>
<keyword evidence="4" id="KW-1185">Reference proteome</keyword>
<evidence type="ECO:0000313" key="3">
    <source>
        <dbReference type="EMBL" id="PWB94507.1"/>
    </source>
</evidence>
<feature type="signal peptide" evidence="1">
    <location>
        <begin position="1"/>
        <end position="18"/>
    </location>
</feature>
<dbReference type="OrthoDB" id="7506908at2"/>
<comment type="caution">
    <text evidence="3">The sequence shown here is derived from an EMBL/GenBank/DDBJ whole genome shotgun (WGS) entry which is preliminary data.</text>
</comment>
<dbReference type="EMBL" id="PUIV01000007">
    <property type="protein sequence ID" value="PWB94507.1"/>
    <property type="molecule type" value="Genomic_DNA"/>
</dbReference>
<accession>A0A2U1SSB8</accession>
<dbReference type="InterPro" id="IPR014710">
    <property type="entry name" value="RmlC-like_jellyroll"/>
</dbReference>